<dbReference type="Gene3D" id="1.10.10.10">
    <property type="entry name" value="Winged helix-like DNA-binding domain superfamily/Winged helix DNA-binding domain"/>
    <property type="match status" value="1"/>
</dbReference>
<dbReference type="Proteomes" id="UP000188184">
    <property type="component" value="Chromosome"/>
</dbReference>
<reference evidence="8 9" key="1">
    <citation type="submission" date="2017-02" db="EMBL/GenBank/DDBJ databases">
        <title>The complete genomic sequence of a novel cold adapted crude oil-degrading bacterium Planococcus qaidamina Y42.</title>
        <authorList>
            <person name="Yang R."/>
        </authorList>
    </citation>
    <scope>NUCLEOTIDE SEQUENCE [LARGE SCALE GENOMIC DNA]</scope>
    <source>
        <strain evidence="8 9">Y42</strain>
    </source>
</reference>
<dbReference type="InterPro" id="IPR013324">
    <property type="entry name" value="RNA_pol_sigma_r3/r4-like"/>
</dbReference>
<evidence type="ECO:0000256" key="5">
    <source>
        <dbReference type="ARBA" id="ARBA00023163"/>
    </source>
</evidence>
<feature type="domain" description="RNA polymerase sigma-70 region 2" evidence="6">
    <location>
        <begin position="22"/>
        <end position="87"/>
    </location>
</feature>
<dbReference type="KEGG" id="pmar:B0X71_09650"/>
<dbReference type="InterPro" id="IPR014284">
    <property type="entry name" value="RNA_pol_sigma-70_dom"/>
</dbReference>
<dbReference type="GO" id="GO:0016987">
    <property type="term" value="F:sigma factor activity"/>
    <property type="evidence" value="ECO:0007669"/>
    <property type="project" value="UniProtKB-KW"/>
</dbReference>
<dbReference type="Gene3D" id="1.10.1740.10">
    <property type="match status" value="1"/>
</dbReference>
<gene>
    <name evidence="8" type="ORF">B0X71_09650</name>
</gene>
<dbReference type="PANTHER" id="PTHR43133">
    <property type="entry name" value="RNA POLYMERASE ECF-TYPE SIGMA FACTO"/>
    <property type="match status" value="1"/>
</dbReference>
<dbReference type="SUPFAM" id="SSF88946">
    <property type="entry name" value="Sigma2 domain of RNA polymerase sigma factors"/>
    <property type="match status" value="1"/>
</dbReference>
<name>A0A1Q2KYL7_9BACL</name>
<dbReference type="GO" id="GO:0006352">
    <property type="term" value="P:DNA-templated transcription initiation"/>
    <property type="evidence" value="ECO:0007669"/>
    <property type="project" value="InterPro"/>
</dbReference>
<dbReference type="InterPro" id="IPR013325">
    <property type="entry name" value="RNA_pol_sigma_r2"/>
</dbReference>
<evidence type="ECO:0000256" key="1">
    <source>
        <dbReference type="ARBA" id="ARBA00010641"/>
    </source>
</evidence>
<dbReference type="RefSeq" id="WP_198038560.1">
    <property type="nucleotide sequence ID" value="NZ_CP019640.1"/>
</dbReference>
<dbReference type="InterPro" id="IPR039425">
    <property type="entry name" value="RNA_pol_sigma-70-like"/>
</dbReference>
<dbReference type="InterPro" id="IPR007627">
    <property type="entry name" value="RNA_pol_sigma70_r2"/>
</dbReference>
<evidence type="ECO:0000259" key="6">
    <source>
        <dbReference type="Pfam" id="PF04542"/>
    </source>
</evidence>
<dbReference type="AlphaFoldDB" id="A0A1Q2KYL7"/>
<organism evidence="8 9">
    <name type="scientific">Planococcus lenghuensis</name>
    <dbReference type="NCBI Taxonomy" id="2213202"/>
    <lineage>
        <taxon>Bacteria</taxon>
        <taxon>Bacillati</taxon>
        <taxon>Bacillota</taxon>
        <taxon>Bacilli</taxon>
        <taxon>Bacillales</taxon>
        <taxon>Caryophanaceae</taxon>
        <taxon>Planococcus</taxon>
    </lineage>
</organism>
<evidence type="ECO:0000256" key="4">
    <source>
        <dbReference type="ARBA" id="ARBA00023125"/>
    </source>
</evidence>
<evidence type="ECO:0000313" key="8">
    <source>
        <dbReference type="EMBL" id="AQQ53315.1"/>
    </source>
</evidence>
<dbReference type="Pfam" id="PF08281">
    <property type="entry name" value="Sigma70_r4_2"/>
    <property type="match status" value="1"/>
</dbReference>
<evidence type="ECO:0008006" key="10">
    <source>
        <dbReference type="Google" id="ProtNLM"/>
    </source>
</evidence>
<dbReference type="EMBL" id="CP019640">
    <property type="protein sequence ID" value="AQQ53315.1"/>
    <property type="molecule type" value="Genomic_DNA"/>
</dbReference>
<dbReference type="SUPFAM" id="SSF88659">
    <property type="entry name" value="Sigma3 and sigma4 domains of RNA polymerase sigma factors"/>
    <property type="match status" value="1"/>
</dbReference>
<evidence type="ECO:0000256" key="3">
    <source>
        <dbReference type="ARBA" id="ARBA00023082"/>
    </source>
</evidence>
<evidence type="ECO:0000313" key="9">
    <source>
        <dbReference type="Proteomes" id="UP000188184"/>
    </source>
</evidence>
<evidence type="ECO:0000259" key="7">
    <source>
        <dbReference type="Pfam" id="PF08281"/>
    </source>
</evidence>
<keyword evidence="9" id="KW-1185">Reference proteome</keyword>
<comment type="similarity">
    <text evidence="1">Belongs to the sigma-70 factor family. ECF subfamily.</text>
</comment>
<keyword evidence="4" id="KW-0238">DNA-binding</keyword>
<sequence>MEVEADSSTPANNLLDETFQDLFKQHYAPVVRKVMILVKEQSIAEDIAQEVFMKLYHTDRSTINNLSGWLTKVAVNTAYNHIRTEQRHRARTMKQESYERIETGLVEDKYMALEDIQDVQQILMKLPERDRDILLMKFSGYSYEEIAKTKGVEKTSIGALLVRAKNRFKKIYLEERTETE</sequence>
<dbReference type="NCBIfam" id="TIGR02937">
    <property type="entry name" value="sigma70-ECF"/>
    <property type="match status" value="1"/>
</dbReference>
<feature type="domain" description="RNA polymerase sigma factor 70 region 4 type 2" evidence="7">
    <location>
        <begin position="117"/>
        <end position="166"/>
    </location>
</feature>
<dbReference type="Pfam" id="PF04542">
    <property type="entry name" value="Sigma70_r2"/>
    <property type="match status" value="1"/>
</dbReference>
<dbReference type="GO" id="GO:0003677">
    <property type="term" value="F:DNA binding"/>
    <property type="evidence" value="ECO:0007669"/>
    <property type="project" value="UniProtKB-KW"/>
</dbReference>
<dbReference type="PANTHER" id="PTHR43133:SF8">
    <property type="entry name" value="RNA POLYMERASE SIGMA FACTOR HI_1459-RELATED"/>
    <property type="match status" value="1"/>
</dbReference>
<evidence type="ECO:0000256" key="2">
    <source>
        <dbReference type="ARBA" id="ARBA00023015"/>
    </source>
</evidence>
<dbReference type="InterPro" id="IPR013249">
    <property type="entry name" value="RNA_pol_sigma70_r4_t2"/>
</dbReference>
<keyword evidence="2" id="KW-0805">Transcription regulation</keyword>
<dbReference type="InterPro" id="IPR036388">
    <property type="entry name" value="WH-like_DNA-bd_sf"/>
</dbReference>
<accession>A0A1Q2KYL7</accession>
<keyword evidence="3" id="KW-0731">Sigma factor</keyword>
<keyword evidence="5" id="KW-0804">Transcription</keyword>
<protein>
    <recommendedName>
        <fullName evidence="10">RNA polymerase subunit sigma</fullName>
    </recommendedName>
</protein>
<proteinExistence type="inferred from homology"/>